<name>A0AAV3ZXJ1_9GAST</name>
<keyword evidence="2" id="KW-1185">Reference proteome</keyword>
<reference evidence="1 2" key="1">
    <citation type="journal article" date="2021" name="Elife">
        <title>Chloroplast acquisition without the gene transfer in kleptoplastic sea slugs, Plakobranchus ocellatus.</title>
        <authorList>
            <person name="Maeda T."/>
            <person name="Takahashi S."/>
            <person name="Yoshida T."/>
            <person name="Shimamura S."/>
            <person name="Takaki Y."/>
            <person name="Nagai Y."/>
            <person name="Toyoda A."/>
            <person name="Suzuki Y."/>
            <person name="Arimoto A."/>
            <person name="Ishii H."/>
            <person name="Satoh N."/>
            <person name="Nishiyama T."/>
            <person name="Hasebe M."/>
            <person name="Maruyama T."/>
            <person name="Minagawa J."/>
            <person name="Obokata J."/>
            <person name="Shigenobu S."/>
        </authorList>
    </citation>
    <scope>NUCLEOTIDE SEQUENCE [LARGE SCALE GENOMIC DNA]</scope>
</reference>
<dbReference type="AlphaFoldDB" id="A0AAV3ZXJ1"/>
<organism evidence="1 2">
    <name type="scientific">Plakobranchus ocellatus</name>
    <dbReference type="NCBI Taxonomy" id="259542"/>
    <lineage>
        <taxon>Eukaryota</taxon>
        <taxon>Metazoa</taxon>
        <taxon>Spiralia</taxon>
        <taxon>Lophotrochozoa</taxon>
        <taxon>Mollusca</taxon>
        <taxon>Gastropoda</taxon>
        <taxon>Heterobranchia</taxon>
        <taxon>Euthyneura</taxon>
        <taxon>Panpulmonata</taxon>
        <taxon>Sacoglossa</taxon>
        <taxon>Placobranchoidea</taxon>
        <taxon>Plakobranchidae</taxon>
        <taxon>Plakobranchus</taxon>
    </lineage>
</organism>
<evidence type="ECO:0000313" key="1">
    <source>
        <dbReference type="EMBL" id="GFN99796.1"/>
    </source>
</evidence>
<comment type="caution">
    <text evidence="1">The sequence shown here is derived from an EMBL/GenBank/DDBJ whole genome shotgun (WGS) entry which is preliminary data.</text>
</comment>
<evidence type="ECO:0000313" key="2">
    <source>
        <dbReference type="Proteomes" id="UP000735302"/>
    </source>
</evidence>
<dbReference type="EMBL" id="BLXT01003024">
    <property type="protein sequence ID" value="GFN99796.1"/>
    <property type="molecule type" value="Genomic_DNA"/>
</dbReference>
<protein>
    <submittedName>
        <fullName evidence="1">Uncharacterized protein</fullName>
    </submittedName>
</protein>
<proteinExistence type="predicted"/>
<accession>A0AAV3ZXJ1</accession>
<gene>
    <name evidence="1" type="ORF">PoB_002630200</name>
</gene>
<sequence length="114" mass="12715">MGELVVVRRGGCMVFNIRELVVVRQGKCVVFEMEELVVVRRGGCVVFDMGHLVVVRRGSDGSSGKAVGYKVRGPGFESQSRPNQFIIAPPCPPSTKWVGWSLKTQRKIRRRGKQ</sequence>
<dbReference type="Proteomes" id="UP000735302">
    <property type="component" value="Unassembled WGS sequence"/>
</dbReference>